<accession>A0ABV8K1R0</accession>
<organism evidence="3 4">
    <name type="scientific">Paenibacillus xanthanilyticus</name>
    <dbReference type="NCBI Taxonomy" id="1783531"/>
    <lineage>
        <taxon>Bacteria</taxon>
        <taxon>Bacillati</taxon>
        <taxon>Bacillota</taxon>
        <taxon>Bacilli</taxon>
        <taxon>Bacillales</taxon>
        <taxon>Paenibacillaceae</taxon>
        <taxon>Paenibacillus</taxon>
    </lineage>
</organism>
<evidence type="ECO:0000256" key="2">
    <source>
        <dbReference type="SAM" id="SignalP"/>
    </source>
</evidence>
<dbReference type="EMBL" id="JBHSAM010000015">
    <property type="protein sequence ID" value="MFC4099278.1"/>
    <property type="molecule type" value="Genomic_DNA"/>
</dbReference>
<dbReference type="Proteomes" id="UP001595715">
    <property type="component" value="Unassembled WGS sequence"/>
</dbReference>
<feature type="chain" id="PRO_5045377228" description="Lipoprotein" evidence="2">
    <location>
        <begin position="22"/>
        <end position="303"/>
    </location>
</feature>
<keyword evidence="4" id="KW-1185">Reference proteome</keyword>
<keyword evidence="2" id="KW-0732">Signal</keyword>
<feature type="compositionally biased region" description="Polar residues" evidence="1">
    <location>
        <begin position="33"/>
        <end position="45"/>
    </location>
</feature>
<comment type="caution">
    <text evidence="3">The sequence shown here is derived from an EMBL/GenBank/DDBJ whole genome shotgun (WGS) entry which is preliminary data.</text>
</comment>
<proteinExistence type="predicted"/>
<evidence type="ECO:0000313" key="4">
    <source>
        <dbReference type="Proteomes" id="UP001595715"/>
    </source>
</evidence>
<evidence type="ECO:0008006" key="5">
    <source>
        <dbReference type="Google" id="ProtNLM"/>
    </source>
</evidence>
<sequence>MNKPKQLAAILMTAVLAVSLAACNNGGNSANNQPDSGNATTNNEGTPPGNASGVTDPAPADNPILQGTGTYNGAADSHTIEIETPDGPIAFQLGESIDPAVLDQLQEKDPVTFEYQEMAIEGDATAKQRVLTKIEKAESSSVGGTEGGAVRPETTELTLEIEGNKEQKTAKLAHGEGYSLYIFDELFNFDAKSGTLSMKSFPDYKVEIVQFPVDYNLDMLRKEAEAALAKIGEVRELKGDEINSTMRDADLFLLASSNKETKEVIVKDIDGIGYQFNVTMPVGEASDGFGPHAFASLNTIAKE</sequence>
<evidence type="ECO:0000256" key="1">
    <source>
        <dbReference type="SAM" id="MobiDB-lite"/>
    </source>
</evidence>
<feature type="region of interest" description="Disordered" evidence="1">
    <location>
        <begin position="29"/>
        <end position="74"/>
    </location>
</feature>
<reference evidence="4" key="1">
    <citation type="journal article" date="2019" name="Int. J. Syst. Evol. Microbiol.">
        <title>The Global Catalogue of Microorganisms (GCM) 10K type strain sequencing project: providing services to taxonomists for standard genome sequencing and annotation.</title>
        <authorList>
            <consortium name="The Broad Institute Genomics Platform"/>
            <consortium name="The Broad Institute Genome Sequencing Center for Infectious Disease"/>
            <person name="Wu L."/>
            <person name="Ma J."/>
        </authorList>
    </citation>
    <scope>NUCLEOTIDE SEQUENCE [LARGE SCALE GENOMIC DNA]</scope>
    <source>
        <strain evidence="4">IBRC-M 10987</strain>
    </source>
</reference>
<protein>
    <recommendedName>
        <fullName evidence="5">Lipoprotein</fullName>
    </recommendedName>
</protein>
<gene>
    <name evidence="3" type="ORF">ACFOZ8_06340</name>
</gene>
<name>A0ABV8K1R0_9BACL</name>
<feature type="signal peptide" evidence="2">
    <location>
        <begin position="1"/>
        <end position="21"/>
    </location>
</feature>
<evidence type="ECO:0000313" key="3">
    <source>
        <dbReference type="EMBL" id="MFC4099278.1"/>
    </source>
</evidence>
<dbReference type="PROSITE" id="PS51257">
    <property type="entry name" value="PROKAR_LIPOPROTEIN"/>
    <property type="match status" value="1"/>
</dbReference>
<dbReference type="RefSeq" id="WP_377717967.1">
    <property type="nucleotide sequence ID" value="NZ_JBHSAM010000015.1"/>
</dbReference>